<dbReference type="Gramene" id="OMERI12G11280.1">
    <property type="protein sequence ID" value="OMERI12G11280.1"/>
    <property type="gene ID" value="OMERI12G11280"/>
</dbReference>
<proteinExistence type="predicted"/>
<evidence type="ECO:0000313" key="2">
    <source>
        <dbReference type="EnsemblPlants" id="OMERI12G11280.1"/>
    </source>
</evidence>
<evidence type="ECO:0000259" key="1">
    <source>
        <dbReference type="Pfam" id="PF12274"/>
    </source>
</evidence>
<dbReference type="Proteomes" id="UP000008021">
    <property type="component" value="Chromosome 12"/>
</dbReference>
<dbReference type="AlphaFoldDB" id="A0A0E0FD80"/>
<sequence length="148" mass="16750">MASSSSSQALDVPQPVCFFTEVLRLPRPGYHEDDITLCCIVQPSPTNIGSCHGCLANNHRIDHRKAGMHFVGKHNKMDGSGYEWDWPHTADVITDPRMKMTMKISLSTCILLGIRHIVWHSEMEQDMHAPAFIQASWIITRKVQQVNI</sequence>
<feature type="domain" description="DUF3615" evidence="1">
    <location>
        <begin position="12"/>
        <end position="63"/>
    </location>
</feature>
<organism evidence="2">
    <name type="scientific">Oryza meridionalis</name>
    <dbReference type="NCBI Taxonomy" id="40149"/>
    <lineage>
        <taxon>Eukaryota</taxon>
        <taxon>Viridiplantae</taxon>
        <taxon>Streptophyta</taxon>
        <taxon>Embryophyta</taxon>
        <taxon>Tracheophyta</taxon>
        <taxon>Spermatophyta</taxon>
        <taxon>Magnoliopsida</taxon>
        <taxon>Liliopsida</taxon>
        <taxon>Poales</taxon>
        <taxon>Poaceae</taxon>
        <taxon>BOP clade</taxon>
        <taxon>Oryzoideae</taxon>
        <taxon>Oryzeae</taxon>
        <taxon>Oryzinae</taxon>
        <taxon>Oryza</taxon>
    </lineage>
</organism>
<dbReference type="InterPro" id="IPR022059">
    <property type="entry name" value="DUF3615"/>
</dbReference>
<dbReference type="Pfam" id="PF12274">
    <property type="entry name" value="DUF3615"/>
    <property type="match status" value="1"/>
</dbReference>
<reference evidence="2" key="2">
    <citation type="submission" date="2018-05" db="EMBL/GenBank/DDBJ databases">
        <title>OmerRS3 (Oryza meridionalis Reference Sequence Version 3).</title>
        <authorList>
            <person name="Zhang J."/>
            <person name="Kudrna D."/>
            <person name="Lee S."/>
            <person name="Talag J."/>
            <person name="Welchert J."/>
            <person name="Wing R.A."/>
        </authorList>
    </citation>
    <scope>NUCLEOTIDE SEQUENCE [LARGE SCALE GENOMIC DNA]</scope>
    <source>
        <strain evidence="2">cv. OR44</strain>
    </source>
</reference>
<reference evidence="2" key="1">
    <citation type="submission" date="2015-04" db="UniProtKB">
        <authorList>
            <consortium name="EnsemblPlants"/>
        </authorList>
    </citation>
    <scope>IDENTIFICATION</scope>
</reference>
<dbReference type="EnsemblPlants" id="OMERI12G11280.1">
    <property type="protein sequence ID" value="OMERI12G11280.1"/>
    <property type="gene ID" value="OMERI12G11280"/>
</dbReference>
<keyword evidence="3" id="KW-1185">Reference proteome</keyword>
<evidence type="ECO:0000313" key="3">
    <source>
        <dbReference type="Proteomes" id="UP000008021"/>
    </source>
</evidence>
<protein>
    <recommendedName>
        <fullName evidence="1">DUF3615 domain-containing protein</fullName>
    </recommendedName>
</protein>
<dbReference type="HOGENOM" id="CLU_1761681_0_0_1"/>
<name>A0A0E0FD80_9ORYZ</name>
<accession>A0A0E0FD80</accession>